<reference evidence="2" key="1">
    <citation type="journal article" date="2023" name="Commun. Biol.">
        <title>Genome analysis of Parmales, the sister group of diatoms, reveals the evolutionary specialization of diatoms from phago-mixotrophs to photoautotrophs.</title>
        <authorList>
            <person name="Ban H."/>
            <person name="Sato S."/>
            <person name="Yoshikawa S."/>
            <person name="Yamada K."/>
            <person name="Nakamura Y."/>
            <person name="Ichinomiya M."/>
            <person name="Sato N."/>
            <person name="Blanc-Mathieu R."/>
            <person name="Endo H."/>
            <person name="Kuwata A."/>
            <person name="Ogata H."/>
        </authorList>
    </citation>
    <scope>NUCLEOTIDE SEQUENCE [LARGE SCALE GENOMIC DNA]</scope>
    <source>
        <strain evidence="2">NIES 3699</strain>
    </source>
</reference>
<proteinExistence type="predicted"/>
<accession>A0A9W7F3Z6</accession>
<keyword evidence="2" id="KW-1185">Reference proteome</keyword>
<name>A0A9W7F3Z6_9STRA</name>
<protein>
    <submittedName>
        <fullName evidence="1">Uncharacterized protein</fullName>
    </submittedName>
</protein>
<sequence length="68" mass="7241">MSKRTSEQLPNVLEIANPNHLEGGDEEEDVFEGSEVDSAAVDTPATGVPSDINLNDNAAVVAYLRSIQ</sequence>
<organism evidence="1 2">
    <name type="scientific">Triparma verrucosa</name>
    <dbReference type="NCBI Taxonomy" id="1606542"/>
    <lineage>
        <taxon>Eukaryota</taxon>
        <taxon>Sar</taxon>
        <taxon>Stramenopiles</taxon>
        <taxon>Ochrophyta</taxon>
        <taxon>Bolidophyceae</taxon>
        <taxon>Parmales</taxon>
        <taxon>Triparmaceae</taxon>
        <taxon>Triparma</taxon>
    </lineage>
</organism>
<dbReference type="EMBL" id="BRXX01000287">
    <property type="protein sequence ID" value="GMI02710.1"/>
    <property type="molecule type" value="Genomic_DNA"/>
</dbReference>
<evidence type="ECO:0000313" key="2">
    <source>
        <dbReference type="Proteomes" id="UP001165160"/>
    </source>
</evidence>
<comment type="caution">
    <text evidence="1">The sequence shown here is derived from an EMBL/GenBank/DDBJ whole genome shotgun (WGS) entry which is preliminary data.</text>
</comment>
<evidence type="ECO:0000313" key="1">
    <source>
        <dbReference type="EMBL" id="GMI02710.1"/>
    </source>
</evidence>
<dbReference type="AlphaFoldDB" id="A0A9W7F3Z6"/>
<gene>
    <name evidence="1" type="ORF">TrVE_jg6939</name>
</gene>
<dbReference type="Proteomes" id="UP001165160">
    <property type="component" value="Unassembled WGS sequence"/>
</dbReference>